<evidence type="ECO:0000256" key="6">
    <source>
        <dbReference type="ARBA" id="ARBA00022958"/>
    </source>
</evidence>
<comment type="activity regulation">
    <text evidence="12">Mycophenolic acid (MPA) is a non-competitive inhibitor that prevents formation of the closed enzyme conformation by binding to the same site as the amobile flap. In contrast, mizoribine monophosphate (MZP) is a competitive inhibitor that induces the closed conformation. MPA is a potent inhibitor of mammalian IMPDHs but a poor inhibitor of the bacterial enzymes. MZP is a more potent inhibitor of bacterial IMPDH.</text>
</comment>
<dbReference type="SMART" id="SM01240">
    <property type="entry name" value="IMPDH"/>
    <property type="match status" value="1"/>
</dbReference>
<evidence type="ECO:0000259" key="20">
    <source>
        <dbReference type="PROSITE" id="PS51371"/>
    </source>
</evidence>
<feature type="binding site" evidence="12 14">
    <location>
        <begin position="264"/>
        <end position="266"/>
    </location>
    <ligand>
        <name>NAD(+)</name>
        <dbReference type="ChEBI" id="CHEBI:57540"/>
    </ligand>
</feature>
<evidence type="ECO:0000256" key="13">
    <source>
        <dbReference type="PIRSR" id="PIRSR000130-1"/>
    </source>
</evidence>
<dbReference type="EMBL" id="LGRX02002479">
    <property type="protein sequence ID" value="KAK3284153.1"/>
    <property type="molecule type" value="Genomic_DNA"/>
</dbReference>
<feature type="domain" description="CBS" evidence="20">
    <location>
        <begin position="168"/>
        <end position="227"/>
    </location>
</feature>
<dbReference type="HAMAP" id="MF_01964">
    <property type="entry name" value="IMPDH"/>
    <property type="match status" value="1"/>
</dbReference>
<evidence type="ECO:0000313" key="21">
    <source>
        <dbReference type="EMBL" id="KAK3284153.1"/>
    </source>
</evidence>
<dbReference type="InterPro" id="IPR005990">
    <property type="entry name" value="IMP_DH"/>
</dbReference>
<dbReference type="PANTHER" id="PTHR11911">
    <property type="entry name" value="INOSINE-5-MONOPHOSPHATE DEHYDROGENASE RELATED"/>
    <property type="match status" value="1"/>
</dbReference>
<evidence type="ECO:0000256" key="10">
    <source>
        <dbReference type="ARBA" id="ARBA00048028"/>
    </source>
</evidence>
<keyword evidence="4 12" id="KW-0332">GMP biosynthesis</keyword>
<dbReference type="AlphaFoldDB" id="A0AAE0GU69"/>
<evidence type="ECO:0000256" key="5">
    <source>
        <dbReference type="ARBA" id="ARBA00022755"/>
    </source>
</evidence>
<evidence type="ECO:0000256" key="8">
    <source>
        <dbReference type="ARBA" id="ARBA00023027"/>
    </source>
</evidence>
<comment type="pathway">
    <text evidence="12 18">Purine metabolism; XMP biosynthesis via de novo pathway; XMP from IMP: step 1/1.</text>
</comment>
<dbReference type="FunFam" id="3.20.20.70:FF:000086">
    <property type="entry name" value="IMP dehydrogenase, putative"/>
    <property type="match status" value="1"/>
</dbReference>
<keyword evidence="5 12" id="KW-0658">Purine biosynthesis</keyword>
<feature type="binding site" evidence="12">
    <location>
        <begin position="401"/>
        <end position="405"/>
    </location>
    <ligand>
        <name>IMP</name>
        <dbReference type="ChEBI" id="CHEBI:58053"/>
    </ligand>
</feature>
<feature type="binding site" description="in other chain" evidence="12 15">
    <location>
        <position position="321"/>
    </location>
    <ligand>
        <name>K(+)</name>
        <dbReference type="ChEBI" id="CHEBI:29103"/>
        <note>ligand shared between two tetrameric partners</note>
    </ligand>
</feature>
<feature type="binding site" description="in other chain" evidence="12 15">
    <location>
        <position position="318"/>
    </location>
    <ligand>
        <name>K(+)</name>
        <dbReference type="ChEBI" id="CHEBI:29103"/>
        <note>ligand shared between two tetrameric partners</note>
    </ligand>
</feature>
<evidence type="ECO:0000256" key="3">
    <source>
        <dbReference type="ARBA" id="ARBA00022723"/>
    </source>
</evidence>
<dbReference type="GO" id="GO:0005737">
    <property type="term" value="C:cytoplasm"/>
    <property type="evidence" value="ECO:0007669"/>
    <property type="project" value="UniProtKB-SubCell"/>
</dbReference>
<name>A0AAE0GU69_9CHLO</name>
<evidence type="ECO:0000256" key="16">
    <source>
        <dbReference type="PROSITE-ProRule" id="PRU00703"/>
    </source>
</evidence>
<feature type="active site" description="Thioimidate intermediate" evidence="12 13">
    <location>
        <position position="321"/>
    </location>
</feature>
<evidence type="ECO:0000313" key="22">
    <source>
        <dbReference type="Proteomes" id="UP001190700"/>
    </source>
</evidence>
<evidence type="ECO:0000256" key="14">
    <source>
        <dbReference type="PIRSR" id="PIRSR000130-3"/>
    </source>
</evidence>
<sequence length="560" mass="59316">MNMEELDGFSGKEVFGQGVCYTYDDVIFHPGHIDFAAHEVELKSKISKNITLRTPLVSSPMDTVTEAGMAVAMATVGGMGFLHYNMTTEDQAENVRLVKNHTIGFITHPEVMPPSNTISDIDEMKSRRGYSSVLVTDTGKIGGKLLGIVTTRDIDLVTNRSLTLESVMTCDLLTVDDTATFEKAAEMLKASKKGKLPVVAADGTLKRLATYASLKEALLLPSAGAPSTDAKGRLLVGAAVGTRPDDKVRVARLVEEGVDAVILDSSQGDSVYQIEMIKHLKATYPSLDVIGGNVVTAAQASRLIDAGADGLRVGMGSGSICTTQEVCAVGRGQATAVYKVAALAHSRGVPIIADGGIQNSGHIVKALALGASMVMCGSMFAGTTEAPGDYFFQDGVKLKRYRGMGSLEAMSKGSDTRYLSEATHLKVAQGVAGSVKDKGSVLKMIPYLMHGVKQGFQARHCPSTAASRVLCHRAYDLDVLMLWLRSVLVACAVSVDLLVVDSGAQPLAAVSLLAADLGASGLVKGHELLYTGGMRMETRSGASQKEGGVHDMHSYEKKLW</sequence>
<evidence type="ECO:0000256" key="19">
    <source>
        <dbReference type="SAM" id="MobiDB-lite"/>
    </source>
</evidence>
<dbReference type="EC" id="1.1.1.205" evidence="12 18"/>
<feature type="binding site" description="in other chain" evidence="12 15">
    <location>
        <position position="316"/>
    </location>
    <ligand>
        <name>K(+)</name>
        <dbReference type="ChEBI" id="CHEBI:29103"/>
        <note>ligand shared between two tetrameric partners</note>
    </ligand>
</feature>
<feature type="binding site" evidence="12 14">
    <location>
        <begin position="314"/>
        <end position="316"/>
    </location>
    <ligand>
        <name>NAD(+)</name>
        <dbReference type="ChEBI" id="CHEBI:57540"/>
    </ligand>
</feature>
<organism evidence="21 22">
    <name type="scientific">Cymbomonas tetramitiformis</name>
    <dbReference type="NCBI Taxonomy" id="36881"/>
    <lineage>
        <taxon>Eukaryota</taxon>
        <taxon>Viridiplantae</taxon>
        <taxon>Chlorophyta</taxon>
        <taxon>Pyramimonadophyceae</taxon>
        <taxon>Pyramimonadales</taxon>
        <taxon>Pyramimonadaceae</taxon>
        <taxon>Cymbomonas</taxon>
    </lineage>
</organism>
<dbReference type="CDD" id="cd04601">
    <property type="entry name" value="CBS_pair_IMPDH"/>
    <property type="match status" value="1"/>
</dbReference>
<evidence type="ECO:0000256" key="7">
    <source>
        <dbReference type="ARBA" id="ARBA00023002"/>
    </source>
</evidence>
<evidence type="ECO:0000256" key="4">
    <source>
        <dbReference type="ARBA" id="ARBA00022749"/>
    </source>
</evidence>
<dbReference type="InterPro" id="IPR013785">
    <property type="entry name" value="Aldolase_TIM"/>
</dbReference>
<evidence type="ECO:0000256" key="15">
    <source>
        <dbReference type="PIRSR" id="PIRSR000130-4"/>
    </source>
</evidence>
<feature type="compositionally biased region" description="Basic and acidic residues" evidence="19">
    <location>
        <begin position="547"/>
        <end position="560"/>
    </location>
</feature>
<feature type="active site" description="Proton acceptor" evidence="12 13">
    <location>
        <position position="417"/>
    </location>
</feature>
<keyword evidence="12" id="KW-0963">Cytoplasm</keyword>
<comment type="catalytic activity">
    <reaction evidence="10 12 18">
        <text>IMP + NAD(+) + H2O = XMP + NADH + H(+)</text>
        <dbReference type="Rhea" id="RHEA:11708"/>
        <dbReference type="ChEBI" id="CHEBI:15377"/>
        <dbReference type="ChEBI" id="CHEBI:15378"/>
        <dbReference type="ChEBI" id="CHEBI:57464"/>
        <dbReference type="ChEBI" id="CHEBI:57540"/>
        <dbReference type="ChEBI" id="CHEBI:57945"/>
        <dbReference type="ChEBI" id="CHEBI:58053"/>
        <dbReference type="EC" id="1.1.1.205"/>
    </reaction>
</comment>
<comment type="similarity">
    <text evidence="2 12 17">Belongs to the IMPDH/GMPR family.</text>
</comment>
<dbReference type="InterPro" id="IPR046342">
    <property type="entry name" value="CBS_dom_sf"/>
</dbReference>
<dbReference type="GO" id="GO:0000166">
    <property type="term" value="F:nucleotide binding"/>
    <property type="evidence" value="ECO:0007669"/>
    <property type="project" value="UniProtKB-UniRule"/>
</dbReference>
<dbReference type="GO" id="GO:0003938">
    <property type="term" value="F:IMP dehydrogenase activity"/>
    <property type="evidence" value="ECO:0007669"/>
    <property type="project" value="UniProtKB-UniRule"/>
</dbReference>
<dbReference type="GO" id="GO:0006183">
    <property type="term" value="P:GTP biosynthetic process"/>
    <property type="evidence" value="ECO:0007669"/>
    <property type="project" value="TreeGrafter"/>
</dbReference>
<feature type="region of interest" description="Disordered" evidence="19">
    <location>
        <begin position="540"/>
        <end position="560"/>
    </location>
</feature>
<dbReference type="InterPro" id="IPR015875">
    <property type="entry name" value="IMP_DH/GMP_Rdtase_CS"/>
</dbReference>
<dbReference type="Gene3D" id="3.20.20.70">
    <property type="entry name" value="Aldolase class I"/>
    <property type="match status" value="1"/>
</dbReference>
<keyword evidence="3 12" id="KW-0479">Metal-binding</keyword>
<feature type="binding site" evidence="12">
    <location>
        <position position="319"/>
    </location>
    <ligand>
        <name>IMP</name>
        <dbReference type="ChEBI" id="CHEBI:58053"/>
    </ligand>
</feature>
<accession>A0AAE0GU69</accession>
<feature type="binding site" evidence="12">
    <location>
        <position position="429"/>
    </location>
    <ligand>
        <name>IMP</name>
        <dbReference type="ChEBI" id="CHEBI:58053"/>
    </ligand>
</feature>
<keyword evidence="8 12" id="KW-0520">NAD</keyword>
<feature type="domain" description="CBS" evidence="20">
    <location>
        <begin position="105"/>
        <end position="164"/>
    </location>
</feature>
<keyword evidence="6 12" id="KW-0630">Potassium</keyword>
<evidence type="ECO:0000256" key="18">
    <source>
        <dbReference type="RuleBase" id="RU003928"/>
    </source>
</evidence>
<dbReference type="InterPro" id="IPR001093">
    <property type="entry name" value="IMP_DH_GMPRt"/>
</dbReference>
<proteinExistence type="inferred from homology"/>
<dbReference type="PANTHER" id="PTHR11911:SF111">
    <property type="entry name" value="INOSINE-5'-MONOPHOSPHATE DEHYDROGENASE"/>
    <property type="match status" value="1"/>
</dbReference>
<comment type="cofactor">
    <cofactor evidence="1 12">
        <name>K(+)</name>
        <dbReference type="ChEBI" id="CHEBI:29103"/>
    </cofactor>
</comment>
<dbReference type="SMART" id="SM00116">
    <property type="entry name" value="CBS"/>
    <property type="match status" value="2"/>
</dbReference>
<protein>
    <recommendedName>
        <fullName evidence="12 18">Inosine-5'-monophosphate dehydrogenase</fullName>
        <shortName evidence="12">IMP dehydrogenase</shortName>
        <shortName evidence="12">IMPD</shortName>
        <shortName evidence="12">IMPDH</shortName>
        <ecNumber evidence="12 18">1.1.1.205</ecNumber>
    </recommendedName>
</protein>
<comment type="subcellular location">
    <subcellularLocation>
        <location evidence="12">Cytoplasm</location>
    </subcellularLocation>
</comment>
<dbReference type="Pfam" id="PF00571">
    <property type="entry name" value="CBS"/>
    <property type="match status" value="1"/>
</dbReference>
<dbReference type="NCBIfam" id="TIGR01302">
    <property type="entry name" value="IMP_dehydrog"/>
    <property type="match status" value="1"/>
</dbReference>
<dbReference type="SUPFAM" id="SSF54631">
    <property type="entry name" value="CBS-domain pair"/>
    <property type="match status" value="1"/>
</dbReference>
<evidence type="ECO:0000256" key="17">
    <source>
        <dbReference type="RuleBase" id="RU003927"/>
    </source>
</evidence>
<dbReference type="PROSITE" id="PS51371">
    <property type="entry name" value="CBS"/>
    <property type="match status" value="2"/>
</dbReference>
<dbReference type="Proteomes" id="UP001190700">
    <property type="component" value="Unassembled WGS sequence"/>
</dbReference>
<evidence type="ECO:0000256" key="1">
    <source>
        <dbReference type="ARBA" id="ARBA00001958"/>
    </source>
</evidence>
<keyword evidence="9 16" id="KW-0129">CBS domain</keyword>
<dbReference type="InterPro" id="IPR000644">
    <property type="entry name" value="CBS_dom"/>
</dbReference>
<comment type="caution">
    <text evidence="12">Lacks conserved residue(s) required for the propagation of feature annotation.</text>
</comment>
<comment type="function">
    <text evidence="11 12">Catalyzes the conversion of inosine 5'-phosphate (IMP) to xanthosine 5'-phosphate (XMP), the first committed and rate-limiting step in the de novo synthesis of guanine nucleotides, and therefore plays an important role in the regulation of cell growth.</text>
</comment>
<evidence type="ECO:0000256" key="11">
    <source>
        <dbReference type="ARBA" id="ARBA00056556"/>
    </source>
</evidence>
<dbReference type="GO" id="GO:0046872">
    <property type="term" value="F:metal ion binding"/>
    <property type="evidence" value="ECO:0007669"/>
    <property type="project" value="UniProtKB-UniRule"/>
</dbReference>
<evidence type="ECO:0000256" key="9">
    <source>
        <dbReference type="ARBA" id="ARBA00023122"/>
    </source>
</evidence>
<dbReference type="SUPFAM" id="SSF51412">
    <property type="entry name" value="Inosine monophosphate dehydrogenase (IMPDH)"/>
    <property type="match status" value="1"/>
</dbReference>
<dbReference type="GO" id="GO:0006177">
    <property type="term" value="P:GMP biosynthetic process"/>
    <property type="evidence" value="ECO:0007669"/>
    <property type="project" value="UniProtKB-UniRule"/>
</dbReference>
<dbReference type="PROSITE" id="PS00487">
    <property type="entry name" value="IMP_DH_GMP_RED"/>
    <property type="match status" value="1"/>
</dbReference>
<reference evidence="21 22" key="1">
    <citation type="journal article" date="2015" name="Genome Biol. Evol.">
        <title>Comparative Genomics of a Bacterivorous Green Alga Reveals Evolutionary Causalities and Consequences of Phago-Mixotrophic Mode of Nutrition.</title>
        <authorList>
            <person name="Burns J.A."/>
            <person name="Paasch A."/>
            <person name="Narechania A."/>
            <person name="Kim E."/>
        </authorList>
    </citation>
    <scope>NUCLEOTIDE SEQUENCE [LARGE SCALE GENOMIC DNA]</scope>
    <source>
        <strain evidence="21 22">PLY_AMNH</strain>
    </source>
</reference>
<gene>
    <name evidence="21" type="ORF">CYMTET_8176</name>
</gene>
<evidence type="ECO:0000256" key="2">
    <source>
        <dbReference type="ARBA" id="ARBA00005502"/>
    </source>
</evidence>
<comment type="caution">
    <text evidence="21">The sequence shown here is derived from an EMBL/GenBank/DDBJ whole genome shotgun (WGS) entry which is preliminary data.</text>
</comment>
<feature type="binding site" evidence="12">
    <location>
        <begin position="377"/>
        <end position="378"/>
    </location>
    <ligand>
        <name>IMP</name>
        <dbReference type="ChEBI" id="CHEBI:58053"/>
    </ligand>
</feature>
<feature type="binding site" evidence="12">
    <location>
        <begin position="354"/>
        <end position="356"/>
    </location>
    <ligand>
        <name>IMP</name>
        <dbReference type="ChEBI" id="CHEBI:58053"/>
    </ligand>
</feature>
<dbReference type="Pfam" id="PF00478">
    <property type="entry name" value="IMPDH"/>
    <property type="match status" value="1"/>
</dbReference>
<dbReference type="CDD" id="cd00381">
    <property type="entry name" value="IMPDH"/>
    <property type="match status" value="1"/>
</dbReference>
<keyword evidence="22" id="KW-1185">Reference proteome</keyword>
<keyword evidence="7 12" id="KW-0560">Oxidoreductase</keyword>
<comment type="subunit">
    <text evidence="12">Homotetramer.</text>
</comment>
<evidence type="ECO:0000256" key="12">
    <source>
        <dbReference type="HAMAP-Rule" id="MF_03156"/>
    </source>
</evidence>